<dbReference type="Gene3D" id="3.50.50.60">
    <property type="entry name" value="FAD/NAD(P)-binding domain"/>
    <property type="match status" value="2"/>
</dbReference>
<keyword evidence="4" id="KW-0560">Oxidoreductase</keyword>
<comment type="caution">
    <text evidence="6">The sequence shown here is derived from an EMBL/GenBank/DDBJ whole genome shotgun (WGS) entry which is preliminary data.</text>
</comment>
<dbReference type="InterPro" id="IPR027477">
    <property type="entry name" value="Succ_DH/fumarate_Rdtase_cat_sf"/>
</dbReference>
<evidence type="ECO:0000256" key="3">
    <source>
        <dbReference type="ARBA" id="ARBA00022827"/>
    </source>
</evidence>
<dbReference type="GO" id="GO:0008202">
    <property type="term" value="P:steroid metabolic process"/>
    <property type="evidence" value="ECO:0007669"/>
    <property type="project" value="UniProtKB-ARBA"/>
</dbReference>
<name>A0A4R3V105_9BURK</name>
<dbReference type="InterPro" id="IPR050315">
    <property type="entry name" value="FAD-oxidoreductase_2"/>
</dbReference>
<proteinExistence type="predicted"/>
<accession>A0A4R3V105</accession>
<dbReference type="EMBL" id="SMBX01000007">
    <property type="protein sequence ID" value="TCU95944.1"/>
    <property type="molecule type" value="Genomic_DNA"/>
</dbReference>
<sequence length="542" mass="58113">MANASPFDSTYDLIVLGSGCAALTAALRAATSGLSVLVCEKTSLLGGASAMSAGGIWVPANHLAKRAGLEDNLDDALRYIAGATPEDWDETPSWRAMLSAGPSMLEFIEAHTPLRFRLTNEPDPFPAVPGSRPKGRMLSPLPLSRLAAGRLAFCIRGSTLPEPFTYHDVLETDLYHRPLATTFQLLPRLAKRVLTLSAGKGVALITGLVRGCVDAGCRIVRKARGIELLLDGGRVAGARVEWQGREYEARARHGVLIATGGFEWNAQMMSQHIPGPIGFLGGPRSLTGDGHRMAEQAGAELARMDQATFTPAIPRPYHCAIHGMPVPYHGEANSILIDRHGRRFTDELIPNIGEVINRRDPATGEALYLPAYVVTDASYLPKMPLIRWMSRLSPDWLVKAETLESLAAKIDVDPRTLAETVTRYNALCATGVDSDFGRGSTRAQQAADKRKSGGLAPIVQPPFVAIRFLRSIMSTKGGPRTDERGRALRADGSVIEGLYCAGASMANPIGTRGVGAGTTLGPFMSWGYLCADDIVRRAGGKP</sequence>
<dbReference type="PANTHER" id="PTHR43400:SF10">
    <property type="entry name" value="3-OXOSTEROID 1-DEHYDROGENASE"/>
    <property type="match status" value="1"/>
</dbReference>
<reference evidence="6 7" key="1">
    <citation type="submission" date="2019-03" db="EMBL/GenBank/DDBJ databases">
        <title>Genomic Encyclopedia of Type Strains, Phase IV (KMG-IV): sequencing the most valuable type-strain genomes for metagenomic binning, comparative biology and taxonomic classification.</title>
        <authorList>
            <person name="Goeker M."/>
        </authorList>
    </citation>
    <scope>NUCLEOTIDE SEQUENCE [LARGE SCALE GENOMIC DNA]</scope>
    <source>
        <strain evidence="6 7">DSM 100048</strain>
    </source>
</reference>
<evidence type="ECO:0000313" key="6">
    <source>
        <dbReference type="EMBL" id="TCU95944.1"/>
    </source>
</evidence>
<feature type="domain" description="FAD-dependent oxidoreductase 2 FAD-binding" evidence="5">
    <location>
        <begin position="12"/>
        <end position="519"/>
    </location>
</feature>
<keyword evidence="3" id="KW-0274">FAD</keyword>
<comment type="cofactor">
    <cofactor evidence="1">
        <name>FAD</name>
        <dbReference type="ChEBI" id="CHEBI:57692"/>
    </cofactor>
</comment>
<dbReference type="GO" id="GO:0016491">
    <property type="term" value="F:oxidoreductase activity"/>
    <property type="evidence" value="ECO:0007669"/>
    <property type="project" value="UniProtKB-KW"/>
</dbReference>
<dbReference type="Pfam" id="PF00890">
    <property type="entry name" value="FAD_binding_2"/>
    <property type="match status" value="1"/>
</dbReference>
<dbReference type="Proteomes" id="UP000294692">
    <property type="component" value="Unassembled WGS sequence"/>
</dbReference>
<gene>
    <name evidence="6" type="ORF">EV686_1072</name>
</gene>
<dbReference type="OrthoDB" id="9813348at2"/>
<dbReference type="InterPro" id="IPR036188">
    <property type="entry name" value="FAD/NAD-bd_sf"/>
</dbReference>
<keyword evidence="2" id="KW-0285">Flavoprotein</keyword>
<dbReference type="InterPro" id="IPR003953">
    <property type="entry name" value="FAD-dep_OxRdtase_2_FAD-bd"/>
</dbReference>
<dbReference type="AlphaFoldDB" id="A0A4R3V105"/>
<organism evidence="6 7">
    <name type="scientific">Paracandidimonas soli</name>
    <dbReference type="NCBI Taxonomy" id="1917182"/>
    <lineage>
        <taxon>Bacteria</taxon>
        <taxon>Pseudomonadati</taxon>
        <taxon>Pseudomonadota</taxon>
        <taxon>Betaproteobacteria</taxon>
        <taxon>Burkholderiales</taxon>
        <taxon>Alcaligenaceae</taxon>
        <taxon>Paracandidimonas</taxon>
    </lineage>
</organism>
<evidence type="ECO:0000256" key="4">
    <source>
        <dbReference type="ARBA" id="ARBA00023002"/>
    </source>
</evidence>
<dbReference type="SUPFAM" id="SSF56425">
    <property type="entry name" value="Succinate dehydrogenase/fumarate reductase flavoprotein, catalytic domain"/>
    <property type="match status" value="1"/>
</dbReference>
<evidence type="ECO:0000313" key="7">
    <source>
        <dbReference type="Proteomes" id="UP000294692"/>
    </source>
</evidence>
<dbReference type="SUPFAM" id="SSF51905">
    <property type="entry name" value="FAD/NAD(P)-binding domain"/>
    <property type="match status" value="1"/>
</dbReference>
<evidence type="ECO:0000256" key="1">
    <source>
        <dbReference type="ARBA" id="ARBA00001974"/>
    </source>
</evidence>
<protein>
    <submittedName>
        <fullName evidence="6">3-oxosteroid 1-dehydrogenase</fullName>
    </submittedName>
</protein>
<evidence type="ECO:0000259" key="5">
    <source>
        <dbReference type="Pfam" id="PF00890"/>
    </source>
</evidence>
<dbReference type="RefSeq" id="WP_132477433.1">
    <property type="nucleotide sequence ID" value="NZ_JBHRVM010000001.1"/>
</dbReference>
<dbReference type="PANTHER" id="PTHR43400">
    <property type="entry name" value="FUMARATE REDUCTASE"/>
    <property type="match status" value="1"/>
</dbReference>
<evidence type="ECO:0000256" key="2">
    <source>
        <dbReference type="ARBA" id="ARBA00022630"/>
    </source>
</evidence>
<keyword evidence="7" id="KW-1185">Reference proteome</keyword>